<dbReference type="AlphaFoldDB" id="A0A4Y2VAH4"/>
<accession>A0A4Y2VAH4</accession>
<evidence type="ECO:0000313" key="2">
    <source>
        <dbReference type="Proteomes" id="UP000499080"/>
    </source>
</evidence>
<evidence type="ECO:0000313" key="1">
    <source>
        <dbReference type="EMBL" id="GBO21096.1"/>
    </source>
</evidence>
<dbReference type="Proteomes" id="UP000499080">
    <property type="component" value="Unassembled WGS sequence"/>
</dbReference>
<gene>
    <name evidence="1" type="ORF">AVEN_245374_1</name>
</gene>
<dbReference type="EMBL" id="BGPR01044344">
    <property type="protein sequence ID" value="GBO21096.1"/>
    <property type="molecule type" value="Genomic_DNA"/>
</dbReference>
<comment type="caution">
    <text evidence="1">The sequence shown here is derived from an EMBL/GenBank/DDBJ whole genome shotgun (WGS) entry which is preliminary data.</text>
</comment>
<sequence>MFQIFLPPVPPDWIRSRSFNVYSSRYRADVPPSMTSLFHFFTSLVNFSSSSSTDQIRYLFTSNSSRLSADVPPSMTFHFFTFGIFSPSSS</sequence>
<keyword evidence="2" id="KW-1185">Reference proteome</keyword>
<proteinExistence type="predicted"/>
<protein>
    <submittedName>
        <fullName evidence="1">Uncharacterized protein</fullName>
    </submittedName>
</protein>
<reference evidence="1 2" key="1">
    <citation type="journal article" date="2019" name="Sci. Rep.">
        <title>Orb-weaving spider Araneus ventricosus genome elucidates the spidroin gene catalogue.</title>
        <authorList>
            <person name="Kono N."/>
            <person name="Nakamura H."/>
            <person name="Ohtoshi R."/>
            <person name="Moran D.A.P."/>
            <person name="Shinohara A."/>
            <person name="Yoshida Y."/>
            <person name="Fujiwara M."/>
            <person name="Mori M."/>
            <person name="Tomita M."/>
            <person name="Arakawa K."/>
        </authorList>
    </citation>
    <scope>NUCLEOTIDE SEQUENCE [LARGE SCALE GENOMIC DNA]</scope>
</reference>
<organism evidence="1 2">
    <name type="scientific">Araneus ventricosus</name>
    <name type="common">Orbweaver spider</name>
    <name type="synonym">Epeira ventricosa</name>
    <dbReference type="NCBI Taxonomy" id="182803"/>
    <lineage>
        <taxon>Eukaryota</taxon>
        <taxon>Metazoa</taxon>
        <taxon>Ecdysozoa</taxon>
        <taxon>Arthropoda</taxon>
        <taxon>Chelicerata</taxon>
        <taxon>Arachnida</taxon>
        <taxon>Araneae</taxon>
        <taxon>Araneomorphae</taxon>
        <taxon>Entelegynae</taxon>
        <taxon>Araneoidea</taxon>
        <taxon>Araneidae</taxon>
        <taxon>Araneus</taxon>
    </lineage>
</organism>
<name>A0A4Y2VAH4_ARAVE</name>